<dbReference type="eggNOG" id="ENOG502Z7XD">
    <property type="taxonomic scope" value="Bacteria"/>
</dbReference>
<keyword evidence="2" id="KW-0812">Transmembrane</keyword>
<keyword evidence="4" id="KW-1185">Reference proteome</keyword>
<dbReference type="Pfam" id="PF14235">
    <property type="entry name" value="DUF4337"/>
    <property type="match status" value="1"/>
</dbReference>
<keyword evidence="2" id="KW-1133">Transmembrane helix</keyword>
<keyword evidence="2" id="KW-0472">Membrane</keyword>
<proteinExistence type="predicted"/>
<dbReference type="EnsemblBacteria" id="ABF41353">
    <property type="protein sequence ID" value="ABF41353"/>
    <property type="gene ID" value="Acid345_2352"/>
</dbReference>
<dbReference type="STRING" id="204669.Acid345_2352"/>
<feature type="coiled-coil region" evidence="1">
    <location>
        <begin position="102"/>
        <end position="136"/>
    </location>
</feature>
<reference evidence="3 4" key="1">
    <citation type="journal article" date="2009" name="Appl. Environ. Microbiol.">
        <title>Three genomes from the phylum Acidobacteria provide insight into the lifestyles of these microorganisms in soils.</title>
        <authorList>
            <person name="Ward N.L."/>
            <person name="Challacombe J.F."/>
            <person name="Janssen P.H."/>
            <person name="Henrissat B."/>
            <person name="Coutinho P.M."/>
            <person name="Wu M."/>
            <person name="Xie G."/>
            <person name="Haft D.H."/>
            <person name="Sait M."/>
            <person name="Badger J."/>
            <person name="Barabote R.D."/>
            <person name="Bradley B."/>
            <person name="Brettin T.S."/>
            <person name="Brinkac L.M."/>
            <person name="Bruce D."/>
            <person name="Creasy T."/>
            <person name="Daugherty S.C."/>
            <person name="Davidsen T.M."/>
            <person name="DeBoy R.T."/>
            <person name="Detter J.C."/>
            <person name="Dodson R.J."/>
            <person name="Durkin A.S."/>
            <person name="Ganapathy A."/>
            <person name="Gwinn-Giglio M."/>
            <person name="Han C.S."/>
            <person name="Khouri H."/>
            <person name="Kiss H."/>
            <person name="Kothari S.P."/>
            <person name="Madupu R."/>
            <person name="Nelson K.E."/>
            <person name="Nelson W.C."/>
            <person name="Paulsen I."/>
            <person name="Penn K."/>
            <person name="Ren Q."/>
            <person name="Rosovitz M.J."/>
            <person name="Selengut J.D."/>
            <person name="Shrivastava S."/>
            <person name="Sullivan S.A."/>
            <person name="Tapia R."/>
            <person name="Thompson L.S."/>
            <person name="Watkins K.L."/>
            <person name="Yang Q."/>
            <person name="Yu C."/>
            <person name="Zafar N."/>
            <person name="Zhou L."/>
            <person name="Kuske C.R."/>
        </authorList>
    </citation>
    <scope>NUCLEOTIDE SEQUENCE [LARGE SCALE GENOMIC DNA]</scope>
    <source>
        <strain evidence="3 4">Ellin345</strain>
    </source>
</reference>
<evidence type="ECO:0000313" key="3">
    <source>
        <dbReference type="EMBL" id="ABF41353.1"/>
    </source>
</evidence>
<evidence type="ECO:0000313" key="4">
    <source>
        <dbReference type="Proteomes" id="UP000002432"/>
    </source>
</evidence>
<organism evidence="3 4">
    <name type="scientific">Koribacter versatilis (strain Ellin345)</name>
    <dbReference type="NCBI Taxonomy" id="204669"/>
    <lineage>
        <taxon>Bacteria</taxon>
        <taxon>Pseudomonadati</taxon>
        <taxon>Acidobacteriota</taxon>
        <taxon>Terriglobia</taxon>
        <taxon>Terriglobales</taxon>
        <taxon>Candidatus Korobacteraceae</taxon>
        <taxon>Candidatus Korobacter</taxon>
    </lineage>
</organism>
<dbReference type="RefSeq" id="WP_011523154.1">
    <property type="nucleotide sequence ID" value="NC_008009.1"/>
</dbReference>
<dbReference type="Proteomes" id="UP000002432">
    <property type="component" value="Chromosome"/>
</dbReference>
<dbReference type="KEGG" id="aba:Acid345_2352"/>
<feature type="transmembrane region" description="Helical" evidence="2">
    <location>
        <begin position="165"/>
        <end position="186"/>
    </location>
</feature>
<dbReference type="HOGENOM" id="CLU_098538_1_0_0"/>
<sequence length="187" mass="21009">MESAGEELNELHEQAEHAEHTKMIEVSFTMSVLAVLLAAATLLGHRAHTEEVVLSNDRTDQYNFYQFKKERGVLADQEADVLTVLAAEVKDEHSRENIDKLKDKYVERSKKEREDIDKINDKAKEIEKEKEVLTHKADRFDLAEGFLEVALVICSLTLLTSNRAFWLAGIAIGVAGVVVVVLGLLLH</sequence>
<evidence type="ECO:0000256" key="1">
    <source>
        <dbReference type="SAM" id="Coils"/>
    </source>
</evidence>
<protein>
    <recommendedName>
        <fullName evidence="5">DUF4337 domain-containing protein</fullName>
    </recommendedName>
</protein>
<keyword evidence="1" id="KW-0175">Coiled coil</keyword>
<dbReference type="AlphaFoldDB" id="Q1IP47"/>
<name>Q1IP47_KORVE</name>
<gene>
    <name evidence="3" type="ordered locus">Acid345_2352</name>
</gene>
<evidence type="ECO:0000256" key="2">
    <source>
        <dbReference type="SAM" id="Phobius"/>
    </source>
</evidence>
<dbReference type="EMBL" id="CP000360">
    <property type="protein sequence ID" value="ABF41353.1"/>
    <property type="molecule type" value="Genomic_DNA"/>
</dbReference>
<accession>Q1IP47</accession>
<evidence type="ECO:0008006" key="5">
    <source>
        <dbReference type="Google" id="ProtNLM"/>
    </source>
</evidence>
<dbReference type="OrthoDB" id="9806096at2"/>
<dbReference type="InterPro" id="IPR025570">
    <property type="entry name" value="DUF4337"/>
</dbReference>